<evidence type="ECO:0000256" key="1">
    <source>
        <dbReference type="ARBA" id="ARBA00004651"/>
    </source>
</evidence>
<name>A0A921SX70_9MICO</name>
<evidence type="ECO:0000256" key="6">
    <source>
        <dbReference type="ARBA" id="ARBA00023136"/>
    </source>
</evidence>
<comment type="similarity">
    <text evidence="7">Belongs to the binding-protein-dependent transport system permease family.</text>
</comment>
<dbReference type="AlphaFoldDB" id="A0A921SX70"/>
<dbReference type="PANTHER" id="PTHR43163:SF6">
    <property type="entry name" value="DIPEPTIDE TRANSPORT SYSTEM PERMEASE PROTEIN DPPB-RELATED"/>
    <property type="match status" value="1"/>
</dbReference>
<evidence type="ECO:0000256" key="7">
    <source>
        <dbReference type="RuleBase" id="RU363032"/>
    </source>
</evidence>
<feature type="transmembrane region" description="Helical" evidence="7">
    <location>
        <begin position="12"/>
        <end position="33"/>
    </location>
</feature>
<organism evidence="9 10">
    <name type="scientific">Brachybacterium massiliense</name>
    <dbReference type="NCBI Taxonomy" id="1755098"/>
    <lineage>
        <taxon>Bacteria</taxon>
        <taxon>Bacillati</taxon>
        <taxon>Actinomycetota</taxon>
        <taxon>Actinomycetes</taxon>
        <taxon>Micrococcales</taxon>
        <taxon>Dermabacteraceae</taxon>
        <taxon>Brachybacterium</taxon>
    </lineage>
</organism>
<gene>
    <name evidence="9" type="ORF">K8V81_06870</name>
</gene>
<dbReference type="PROSITE" id="PS50928">
    <property type="entry name" value="ABC_TM1"/>
    <property type="match status" value="1"/>
</dbReference>
<dbReference type="CDD" id="cd06261">
    <property type="entry name" value="TM_PBP2"/>
    <property type="match status" value="1"/>
</dbReference>
<evidence type="ECO:0000256" key="5">
    <source>
        <dbReference type="ARBA" id="ARBA00022989"/>
    </source>
</evidence>
<accession>A0A921SX70</accession>
<keyword evidence="2 7" id="KW-0813">Transport</keyword>
<dbReference type="SUPFAM" id="SSF161098">
    <property type="entry name" value="MetI-like"/>
    <property type="match status" value="1"/>
</dbReference>
<comment type="subcellular location">
    <subcellularLocation>
        <location evidence="1 7">Cell membrane</location>
        <topology evidence="1 7">Multi-pass membrane protein</topology>
    </subcellularLocation>
</comment>
<dbReference type="PANTHER" id="PTHR43163">
    <property type="entry name" value="DIPEPTIDE TRANSPORT SYSTEM PERMEASE PROTEIN DPPB-RELATED"/>
    <property type="match status" value="1"/>
</dbReference>
<dbReference type="EMBL" id="DYUE01000158">
    <property type="protein sequence ID" value="HJG91431.1"/>
    <property type="molecule type" value="Genomic_DNA"/>
</dbReference>
<evidence type="ECO:0000256" key="2">
    <source>
        <dbReference type="ARBA" id="ARBA00022448"/>
    </source>
</evidence>
<dbReference type="InterPro" id="IPR000515">
    <property type="entry name" value="MetI-like"/>
</dbReference>
<feature type="transmembrane region" description="Helical" evidence="7">
    <location>
        <begin position="180"/>
        <end position="199"/>
    </location>
</feature>
<keyword evidence="6 7" id="KW-0472">Membrane</keyword>
<feature type="domain" description="ABC transmembrane type-1" evidence="8">
    <location>
        <begin position="101"/>
        <end position="271"/>
    </location>
</feature>
<evidence type="ECO:0000256" key="4">
    <source>
        <dbReference type="ARBA" id="ARBA00022692"/>
    </source>
</evidence>
<feature type="transmembrane region" description="Helical" evidence="7">
    <location>
        <begin position="235"/>
        <end position="255"/>
    </location>
</feature>
<evidence type="ECO:0000313" key="10">
    <source>
        <dbReference type="Proteomes" id="UP000742460"/>
    </source>
</evidence>
<feature type="transmembrane region" description="Helical" evidence="7">
    <location>
        <begin position="140"/>
        <end position="160"/>
    </location>
</feature>
<dbReference type="InterPro" id="IPR035906">
    <property type="entry name" value="MetI-like_sf"/>
</dbReference>
<dbReference type="Proteomes" id="UP000742460">
    <property type="component" value="Unassembled WGS sequence"/>
</dbReference>
<keyword evidence="5 7" id="KW-1133">Transmembrane helix</keyword>
<dbReference type="Pfam" id="PF00528">
    <property type="entry name" value="BPD_transp_1"/>
    <property type="match status" value="1"/>
</dbReference>
<reference evidence="9" key="2">
    <citation type="submission" date="2021-09" db="EMBL/GenBank/DDBJ databases">
        <authorList>
            <person name="Gilroy R."/>
        </authorList>
    </citation>
    <scope>NUCLEOTIDE SEQUENCE</scope>
    <source>
        <strain evidence="9">ChiGjej5B5-22894</strain>
    </source>
</reference>
<protein>
    <submittedName>
        <fullName evidence="9">ABC transporter permease</fullName>
    </submittedName>
</protein>
<evidence type="ECO:0000313" key="9">
    <source>
        <dbReference type="EMBL" id="HJG91431.1"/>
    </source>
</evidence>
<dbReference type="GO" id="GO:0005886">
    <property type="term" value="C:plasma membrane"/>
    <property type="evidence" value="ECO:0007669"/>
    <property type="project" value="UniProtKB-SubCell"/>
</dbReference>
<sequence>MRIRSRYLLTRILQAVLVVAITYLLTYWVLFALPGDPVANRLDNPQNPVPPSQAQAIIEYYHLDDPALVQFLLTVGRLFQGDLGYSLGTGRAVSDLILQGLGSTLLLALAALGVAALLAVSVAALAVFAPWEPVRSLARLVPALSLATPSFLIGLLLLQIFSYQLGWVSSLDTESPASLILPALTLGIGASPAITQVLIQGLTEAHQRPFVKVLRSRGLSPGTIASRHVFRNGSLPALTLLALTIADLIAGSVIVESVFHRAGLGYVTEQA</sequence>
<keyword evidence="4 7" id="KW-0812">Transmembrane</keyword>
<reference evidence="9" key="1">
    <citation type="journal article" date="2021" name="PeerJ">
        <title>Extensive microbial diversity within the chicken gut microbiome revealed by metagenomics and culture.</title>
        <authorList>
            <person name="Gilroy R."/>
            <person name="Ravi A."/>
            <person name="Getino M."/>
            <person name="Pursley I."/>
            <person name="Horton D.L."/>
            <person name="Alikhan N.F."/>
            <person name="Baker D."/>
            <person name="Gharbi K."/>
            <person name="Hall N."/>
            <person name="Watson M."/>
            <person name="Adriaenssens E.M."/>
            <person name="Foster-Nyarko E."/>
            <person name="Jarju S."/>
            <person name="Secka A."/>
            <person name="Antonio M."/>
            <person name="Oren A."/>
            <person name="Chaudhuri R.R."/>
            <person name="La Ragione R."/>
            <person name="Hildebrand F."/>
            <person name="Pallen M.J."/>
        </authorList>
    </citation>
    <scope>NUCLEOTIDE SEQUENCE</scope>
    <source>
        <strain evidence="9">ChiGjej5B5-22894</strain>
    </source>
</reference>
<proteinExistence type="inferred from homology"/>
<evidence type="ECO:0000256" key="3">
    <source>
        <dbReference type="ARBA" id="ARBA00022475"/>
    </source>
</evidence>
<feature type="transmembrane region" description="Helical" evidence="7">
    <location>
        <begin position="105"/>
        <end position="128"/>
    </location>
</feature>
<comment type="caution">
    <text evidence="9">The sequence shown here is derived from an EMBL/GenBank/DDBJ whole genome shotgun (WGS) entry which is preliminary data.</text>
</comment>
<dbReference type="GO" id="GO:0055085">
    <property type="term" value="P:transmembrane transport"/>
    <property type="evidence" value="ECO:0007669"/>
    <property type="project" value="InterPro"/>
</dbReference>
<feature type="non-terminal residue" evidence="9">
    <location>
        <position position="271"/>
    </location>
</feature>
<keyword evidence="3" id="KW-1003">Cell membrane</keyword>
<dbReference type="Gene3D" id="1.10.3720.10">
    <property type="entry name" value="MetI-like"/>
    <property type="match status" value="1"/>
</dbReference>
<evidence type="ECO:0000259" key="8">
    <source>
        <dbReference type="PROSITE" id="PS50928"/>
    </source>
</evidence>